<dbReference type="PANTHER" id="PTHR22916">
    <property type="entry name" value="GLYCOSYLTRANSFERASE"/>
    <property type="match status" value="1"/>
</dbReference>
<dbReference type="InterPro" id="IPR001173">
    <property type="entry name" value="Glyco_trans_2-like"/>
</dbReference>
<dbReference type="Pfam" id="PF00535">
    <property type="entry name" value="Glycos_transf_2"/>
    <property type="match status" value="1"/>
</dbReference>
<dbReference type="PANTHER" id="PTHR22916:SF3">
    <property type="entry name" value="UDP-GLCNAC:BETAGAL BETA-1,3-N-ACETYLGLUCOSAMINYLTRANSFERASE-LIKE PROTEIN 1"/>
    <property type="match status" value="1"/>
</dbReference>
<sequence length="332" mass="37223">MSPDMPVVSIVMPAYNAAAYIAQSIESVLGQSHAALELIVVDDGSLDDTAAIVERYMRTDARITLIRIANSGKPSIARNTGIARATGAYLSFLDSDDYWHPERLALALAGMQAHPEWIAVFHDLEIVDVAGREIGPTYLQNGRFLASASGHLRALGDDWYDCGERFFAFMSLQFGAAHTLSILIDRRRMDPALLRFDEEYIICEDTDLWLRVALQGRFGYLDRALGAYRQHPSSITKNAMLFAEQSLRFHENNYARVQASLHPAERLAYRRKLAGCKSVLAYHYYRDGQGARARALSLQAFAMRRRRADLVLSAKTFIPHAAQMRLRALLGK</sequence>
<feature type="domain" description="Glycosyltransferase 2-like" evidence="1">
    <location>
        <begin position="9"/>
        <end position="119"/>
    </location>
</feature>
<dbReference type="EC" id="2.4.-.-" evidence="2"/>
<dbReference type="Gene3D" id="3.90.550.10">
    <property type="entry name" value="Spore Coat Polysaccharide Biosynthesis Protein SpsA, Chain A"/>
    <property type="match status" value="1"/>
</dbReference>
<proteinExistence type="predicted"/>
<comment type="caution">
    <text evidence="2">The sequence shown here is derived from an EMBL/GenBank/DDBJ whole genome shotgun (WGS) entry which is preliminary data.</text>
</comment>
<evidence type="ECO:0000259" key="1">
    <source>
        <dbReference type="Pfam" id="PF00535"/>
    </source>
</evidence>
<reference evidence="3" key="1">
    <citation type="journal article" date="2019" name="Int. J. Syst. Evol. Microbiol.">
        <title>The Global Catalogue of Microorganisms (GCM) 10K type strain sequencing project: providing services to taxonomists for standard genome sequencing and annotation.</title>
        <authorList>
            <consortium name="The Broad Institute Genomics Platform"/>
            <consortium name="The Broad Institute Genome Sequencing Center for Infectious Disease"/>
            <person name="Wu L."/>
            <person name="Ma J."/>
        </authorList>
    </citation>
    <scope>NUCLEOTIDE SEQUENCE [LARGE SCALE GENOMIC DNA]</scope>
    <source>
        <strain evidence="3">CCUG 38813</strain>
    </source>
</reference>
<dbReference type="Proteomes" id="UP001596031">
    <property type="component" value="Unassembled WGS sequence"/>
</dbReference>
<dbReference type="RefSeq" id="WP_379718862.1">
    <property type="nucleotide sequence ID" value="NZ_JBHSMS010000023.1"/>
</dbReference>
<evidence type="ECO:0000313" key="2">
    <source>
        <dbReference type="EMBL" id="MFC5510935.1"/>
    </source>
</evidence>
<dbReference type="InterPro" id="IPR029044">
    <property type="entry name" value="Nucleotide-diphossugar_trans"/>
</dbReference>
<dbReference type="SUPFAM" id="SSF53448">
    <property type="entry name" value="Nucleotide-diphospho-sugar transferases"/>
    <property type="match status" value="1"/>
</dbReference>
<dbReference type="EMBL" id="JBHSMS010000023">
    <property type="protein sequence ID" value="MFC5510935.1"/>
    <property type="molecule type" value="Genomic_DNA"/>
</dbReference>
<protein>
    <submittedName>
        <fullName evidence="2">Glycosyltransferase</fullName>
        <ecNumber evidence="2">2.4.-.-</ecNumber>
    </submittedName>
</protein>
<keyword evidence="3" id="KW-1185">Reference proteome</keyword>
<keyword evidence="2" id="KW-0808">Transferase</keyword>
<name>A0ABW0PE48_9BURK</name>
<organism evidence="2 3">
    <name type="scientific">Massilia jejuensis</name>
    <dbReference type="NCBI Taxonomy" id="648894"/>
    <lineage>
        <taxon>Bacteria</taxon>
        <taxon>Pseudomonadati</taxon>
        <taxon>Pseudomonadota</taxon>
        <taxon>Betaproteobacteria</taxon>
        <taxon>Burkholderiales</taxon>
        <taxon>Oxalobacteraceae</taxon>
        <taxon>Telluria group</taxon>
        <taxon>Massilia</taxon>
    </lineage>
</organism>
<accession>A0ABW0PE48</accession>
<gene>
    <name evidence="2" type="ORF">ACFPOU_07340</name>
</gene>
<dbReference type="GO" id="GO:0016757">
    <property type="term" value="F:glycosyltransferase activity"/>
    <property type="evidence" value="ECO:0007669"/>
    <property type="project" value="UniProtKB-KW"/>
</dbReference>
<keyword evidence="2" id="KW-0328">Glycosyltransferase</keyword>
<evidence type="ECO:0000313" key="3">
    <source>
        <dbReference type="Proteomes" id="UP001596031"/>
    </source>
</evidence>